<dbReference type="SMART" id="SM00228">
    <property type="entry name" value="PDZ"/>
    <property type="match status" value="1"/>
</dbReference>
<sequence length="546" mass="60927">MNKQLLKIVLVGIVSCCLIGSTEKNNASAEENHPVTTAENRTAINKGVDFERSRRWIDAINHYEKSLKTWSQSKPLQYGLRRSKIHFGIERRYADESFENQLLSKSRYSSLVLFDEILSRVRRSYVQQISSTSFVAHGTESLYLALSNPKFLKKNLPEVSAERVAKLRKILREQYWNKPIQNQTDARRVVETVCNTAYSTTGLSASTVVMEYIFGGCNSLDDYSHYLSPNRLKDLYGNIEGEFVGLGIEMKEAKGKGMLLVNIIPDSPAEEGGMKAGERIVAVDGVDCRNMTTDEAAKLLRGLSGSRVRLRLVSRGSEEERVSTFTRRAVLVKSIPVVKMVDRRSGVGYIQMTGFQKSSAAELDAALAKLKSQGMTALIWDLRGNPGGLLTASVEVLDRFISDGVIVSTKGRTQDQNWSYSARRIGTHHMPLVVLVDGDSASASEIVSGAVKDHRRGKIVGRQTYGKWSVQSILPIRGNTGLRLTTAKFYSPKGRNYSKVGIKPDVIVEKEEEENFVHSIEDLTPEKDDDIRKGVELLNSQLARRK</sequence>
<dbReference type="EMBL" id="UOGL01000294">
    <property type="protein sequence ID" value="VAX39096.1"/>
    <property type="molecule type" value="Genomic_DNA"/>
</dbReference>
<evidence type="ECO:0000256" key="3">
    <source>
        <dbReference type="ARBA" id="ARBA00022801"/>
    </source>
</evidence>
<dbReference type="CDD" id="cd07560">
    <property type="entry name" value="Peptidase_S41_CPP"/>
    <property type="match status" value="1"/>
</dbReference>
<evidence type="ECO:0000256" key="4">
    <source>
        <dbReference type="ARBA" id="ARBA00022825"/>
    </source>
</evidence>
<dbReference type="SUPFAM" id="SSF50156">
    <property type="entry name" value="PDZ domain-like"/>
    <property type="match status" value="1"/>
</dbReference>
<dbReference type="Gene3D" id="2.30.42.10">
    <property type="match status" value="1"/>
</dbReference>
<evidence type="ECO:0000259" key="5">
    <source>
        <dbReference type="PROSITE" id="PS50106"/>
    </source>
</evidence>
<dbReference type="GO" id="GO:0007165">
    <property type="term" value="P:signal transduction"/>
    <property type="evidence" value="ECO:0007669"/>
    <property type="project" value="TreeGrafter"/>
</dbReference>
<keyword evidence="4" id="KW-0720">Serine protease</keyword>
<dbReference type="Gene3D" id="3.30.750.44">
    <property type="match status" value="1"/>
</dbReference>
<dbReference type="GO" id="GO:0030288">
    <property type="term" value="C:outer membrane-bounded periplasmic space"/>
    <property type="evidence" value="ECO:0007669"/>
    <property type="project" value="TreeGrafter"/>
</dbReference>
<dbReference type="InterPro" id="IPR036034">
    <property type="entry name" value="PDZ_sf"/>
</dbReference>
<dbReference type="GO" id="GO:0006508">
    <property type="term" value="P:proteolysis"/>
    <property type="evidence" value="ECO:0007669"/>
    <property type="project" value="UniProtKB-KW"/>
</dbReference>
<name>A0A3B1D8A8_9ZZZZ</name>
<dbReference type="AlphaFoldDB" id="A0A3B1D8A8"/>
<dbReference type="InterPro" id="IPR005151">
    <property type="entry name" value="Tail-specific_protease"/>
</dbReference>
<dbReference type="InterPro" id="IPR029045">
    <property type="entry name" value="ClpP/crotonase-like_dom_sf"/>
</dbReference>
<dbReference type="PROSITE" id="PS50106">
    <property type="entry name" value="PDZ"/>
    <property type="match status" value="1"/>
</dbReference>
<gene>
    <name evidence="6" type="ORF">MNBD_PLANCTO02-418</name>
</gene>
<comment type="similarity">
    <text evidence="1">Belongs to the peptidase S41A family.</text>
</comment>
<dbReference type="SUPFAM" id="SSF52096">
    <property type="entry name" value="ClpP/crotonase"/>
    <property type="match status" value="1"/>
</dbReference>
<dbReference type="PANTHER" id="PTHR32060:SF30">
    <property type="entry name" value="CARBOXY-TERMINAL PROCESSING PROTEASE CTPA"/>
    <property type="match status" value="1"/>
</dbReference>
<keyword evidence="3 6" id="KW-0378">Hydrolase</keyword>
<reference evidence="6" key="1">
    <citation type="submission" date="2018-06" db="EMBL/GenBank/DDBJ databases">
        <authorList>
            <person name="Zhirakovskaya E."/>
        </authorList>
    </citation>
    <scope>NUCLEOTIDE SEQUENCE</scope>
</reference>
<dbReference type="NCBIfam" id="TIGR00225">
    <property type="entry name" value="prc"/>
    <property type="match status" value="1"/>
</dbReference>
<accession>A0A3B1D8A8</accession>
<dbReference type="InterPro" id="IPR001478">
    <property type="entry name" value="PDZ"/>
</dbReference>
<evidence type="ECO:0000256" key="1">
    <source>
        <dbReference type="ARBA" id="ARBA00009179"/>
    </source>
</evidence>
<dbReference type="GO" id="GO:0004252">
    <property type="term" value="F:serine-type endopeptidase activity"/>
    <property type="evidence" value="ECO:0007669"/>
    <property type="project" value="UniProtKB-EC"/>
</dbReference>
<evidence type="ECO:0000313" key="6">
    <source>
        <dbReference type="EMBL" id="VAX39096.1"/>
    </source>
</evidence>
<dbReference type="Gene3D" id="3.90.226.10">
    <property type="entry name" value="2-enoyl-CoA Hydratase, Chain A, domain 1"/>
    <property type="match status" value="1"/>
</dbReference>
<protein>
    <submittedName>
        <fullName evidence="6">Carboxyl-terminal protease</fullName>
        <ecNumber evidence="6">3.4.21.102</ecNumber>
    </submittedName>
</protein>
<dbReference type="Pfam" id="PF03572">
    <property type="entry name" value="Peptidase_S41"/>
    <property type="match status" value="1"/>
</dbReference>
<dbReference type="InterPro" id="IPR041489">
    <property type="entry name" value="PDZ_6"/>
</dbReference>
<dbReference type="Pfam" id="PF17820">
    <property type="entry name" value="PDZ_6"/>
    <property type="match status" value="1"/>
</dbReference>
<dbReference type="InterPro" id="IPR004447">
    <property type="entry name" value="Peptidase_S41A"/>
</dbReference>
<dbReference type="SMART" id="SM00245">
    <property type="entry name" value="TSPc"/>
    <property type="match status" value="1"/>
</dbReference>
<organism evidence="6">
    <name type="scientific">hydrothermal vent metagenome</name>
    <dbReference type="NCBI Taxonomy" id="652676"/>
    <lineage>
        <taxon>unclassified sequences</taxon>
        <taxon>metagenomes</taxon>
        <taxon>ecological metagenomes</taxon>
    </lineage>
</organism>
<feature type="domain" description="PDZ" evidence="5">
    <location>
        <begin position="232"/>
        <end position="301"/>
    </location>
</feature>
<evidence type="ECO:0000256" key="2">
    <source>
        <dbReference type="ARBA" id="ARBA00022670"/>
    </source>
</evidence>
<dbReference type="PANTHER" id="PTHR32060">
    <property type="entry name" value="TAIL-SPECIFIC PROTEASE"/>
    <property type="match status" value="1"/>
</dbReference>
<dbReference type="CDD" id="cd06782">
    <property type="entry name" value="cpPDZ_CPP-like"/>
    <property type="match status" value="1"/>
</dbReference>
<dbReference type="EC" id="3.4.21.102" evidence="6"/>
<proteinExistence type="inferred from homology"/>
<keyword evidence="2 6" id="KW-0645">Protease</keyword>